<dbReference type="STRING" id="1036181.SAMN05421756_101520"/>
<reference evidence="3" key="1">
    <citation type="submission" date="2016-10" db="EMBL/GenBank/DDBJ databases">
        <authorList>
            <person name="Varghese N."/>
            <person name="Submissions S."/>
        </authorList>
    </citation>
    <scope>NUCLEOTIDE SEQUENCE [LARGE SCALE GENOMIC DNA]</scope>
    <source>
        <strain evidence="3">CGMCC 4.6856</strain>
    </source>
</reference>
<name>A0A1H9A9T0_9ACTN</name>
<dbReference type="Proteomes" id="UP000198504">
    <property type="component" value="Unassembled WGS sequence"/>
</dbReference>
<evidence type="ECO:0000313" key="3">
    <source>
        <dbReference type="Proteomes" id="UP000198504"/>
    </source>
</evidence>
<dbReference type="OrthoDB" id="9815788at2"/>
<dbReference type="Gene3D" id="3.30.450.150">
    <property type="entry name" value="Haem-degrading domain"/>
    <property type="match status" value="1"/>
</dbReference>
<dbReference type="PANTHER" id="PTHR34309">
    <property type="entry name" value="SLR1406 PROTEIN"/>
    <property type="match status" value="1"/>
</dbReference>
<feature type="region of interest" description="Disordered" evidence="1">
    <location>
        <begin position="56"/>
        <end position="76"/>
    </location>
</feature>
<evidence type="ECO:0000313" key="2">
    <source>
        <dbReference type="EMBL" id="SEP73193.1"/>
    </source>
</evidence>
<organism evidence="2 3">
    <name type="scientific">Microlunatus flavus</name>
    <dbReference type="NCBI Taxonomy" id="1036181"/>
    <lineage>
        <taxon>Bacteria</taxon>
        <taxon>Bacillati</taxon>
        <taxon>Actinomycetota</taxon>
        <taxon>Actinomycetes</taxon>
        <taxon>Propionibacteriales</taxon>
        <taxon>Propionibacteriaceae</taxon>
        <taxon>Microlunatus</taxon>
    </lineage>
</organism>
<dbReference type="InterPro" id="IPR038084">
    <property type="entry name" value="PduO/GlcC-like_sf"/>
</dbReference>
<dbReference type="AlphaFoldDB" id="A0A1H9A9T0"/>
<evidence type="ECO:0000256" key="1">
    <source>
        <dbReference type="SAM" id="MobiDB-lite"/>
    </source>
</evidence>
<dbReference type="Pfam" id="PF03928">
    <property type="entry name" value="HbpS-like"/>
    <property type="match status" value="1"/>
</dbReference>
<dbReference type="PANTHER" id="PTHR34309:SF1">
    <property type="entry name" value="PROTEIN GLCG"/>
    <property type="match status" value="1"/>
</dbReference>
<gene>
    <name evidence="2" type="ORF">SAMN05421756_101520</name>
</gene>
<proteinExistence type="predicted"/>
<dbReference type="SUPFAM" id="SSF143744">
    <property type="entry name" value="GlcG-like"/>
    <property type="match status" value="1"/>
</dbReference>
<sequence length="149" mass="14881">MSTDHFFVELAAVSHELALQLVQAGIEAGAAAGLPVAVAVVDPAMALVAYGRADGTTPHSAETCRRKAQTAASTRRPTGWMEGDLALALPPASGNLLTNVLGGFPLVVGERFLGGFGVAGGAPAVDANIARTALAAVGLAEPGPARRAS</sequence>
<keyword evidence="3" id="KW-1185">Reference proteome</keyword>
<accession>A0A1H9A9T0</accession>
<protein>
    <submittedName>
        <fullName evidence="2">Uncharacterized conserved protein GlcG, DUF336 family</fullName>
    </submittedName>
</protein>
<dbReference type="RefSeq" id="WP_091177531.1">
    <property type="nucleotide sequence ID" value="NZ_FOFA01000001.1"/>
</dbReference>
<dbReference type="InterPro" id="IPR052517">
    <property type="entry name" value="GlcG_carb_metab_protein"/>
</dbReference>
<dbReference type="EMBL" id="FOFA01000001">
    <property type="protein sequence ID" value="SEP73193.1"/>
    <property type="molecule type" value="Genomic_DNA"/>
</dbReference>
<dbReference type="InterPro" id="IPR005624">
    <property type="entry name" value="PduO/GlcC-like"/>
</dbReference>